<reference evidence="1" key="1">
    <citation type="journal article" date="2021" name="Proc. Natl. Acad. Sci. U.S.A.">
        <title>A Catalog of Tens of Thousands of Viruses from Human Metagenomes Reveals Hidden Associations with Chronic Diseases.</title>
        <authorList>
            <person name="Tisza M.J."/>
            <person name="Buck C.B."/>
        </authorList>
    </citation>
    <scope>NUCLEOTIDE SEQUENCE</scope>
    <source>
        <strain evidence="1">CtiBE32</strain>
    </source>
</reference>
<sequence length="156" mass="17975">MDYEEWKEKVSKQKAEISKADLIKVCSRIANAASEPENETAGILNASMEMLKVLDEFFPEEEEKKEEPDAEKPAEKPALSALEELLFERTHLRDVQYHTTHSAVSLSRYTNLHSLIIDADLQKNTTSGRRKTDMSKIRILTLPVDREPYIKKEEQK</sequence>
<protein>
    <submittedName>
        <fullName evidence="1">Uncharacterized protein</fullName>
    </submittedName>
</protein>
<organism evidence="1">
    <name type="scientific">Myoviridae sp. ctiBE32</name>
    <dbReference type="NCBI Taxonomy" id="2826685"/>
    <lineage>
        <taxon>Viruses</taxon>
        <taxon>Duplodnaviria</taxon>
        <taxon>Heunggongvirae</taxon>
        <taxon>Uroviricota</taxon>
        <taxon>Caudoviricetes</taxon>
    </lineage>
</organism>
<name>A0A8S5N8V8_9CAUD</name>
<accession>A0A8S5N8V8</accession>
<evidence type="ECO:0000313" key="1">
    <source>
        <dbReference type="EMBL" id="DAD90499.1"/>
    </source>
</evidence>
<proteinExistence type="predicted"/>
<dbReference type="EMBL" id="BK015088">
    <property type="protein sequence ID" value="DAD90499.1"/>
    <property type="molecule type" value="Genomic_DNA"/>
</dbReference>